<dbReference type="SUPFAM" id="SSF55729">
    <property type="entry name" value="Acyl-CoA N-acyltransferases (Nat)"/>
    <property type="match status" value="1"/>
</dbReference>
<dbReference type="PROSITE" id="PS51186">
    <property type="entry name" value="GNAT"/>
    <property type="match status" value="1"/>
</dbReference>
<dbReference type="Pfam" id="PF13302">
    <property type="entry name" value="Acetyltransf_3"/>
    <property type="match status" value="1"/>
</dbReference>
<dbReference type="InterPro" id="IPR051531">
    <property type="entry name" value="N-acetyltransferase"/>
</dbReference>
<proteinExistence type="predicted"/>
<dbReference type="PANTHER" id="PTHR43792">
    <property type="entry name" value="GNAT FAMILY, PUTATIVE (AFU_ORTHOLOGUE AFUA_3G00765)-RELATED-RELATED"/>
    <property type="match status" value="1"/>
</dbReference>
<evidence type="ECO:0000313" key="2">
    <source>
        <dbReference type="EMBL" id="UOO81560.1"/>
    </source>
</evidence>
<sequence length="163" mass="18274">MAVAIKLQKFTENDFDDYCRLVGNEQVMAMITERAIVGEEAQRDFAAIMADNRRHPVYGHFKITDADTQDFIGLAKLVVQADDVGQAEIGYMLMPQYWGKGIGSAVAAELIRTARRSGLPQLYAVIDPDNLPSRKILTKQGFIHREFKDFDGLPGEILMLPLE</sequence>
<dbReference type="Proteomes" id="UP000829817">
    <property type="component" value="Chromosome"/>
</dbReference>
<accession>A0ABY4DR85</accession>
<evidence type="ECO:0000313" key="3">
    <source>
        <dbReference type="Proteomes" id="UP000829817"/>
    </source>
</evidence>
<reference evidence="2 3" key="1">
    <citation type="journal article" date="2022" name="Res Sq">
        <title>Evolution of multicellular longitudinally dividing oral cavity symbionts (Neisseriaceae).</title>
        <authorList>
            <person name="Nyongesa S."/>
            <person name="Weber P."/>
            <person name="Bernet E."/>
            <person name="Pullido F."/>
            <person name="Nieckarz M."/>
            <person name="Delaby M."/>
            <person name="Nieves C."/>
            <person name="Viehboeck T."/>
            <person name="Krause N."/>
            <person name="Rivera-Millot A."/>
            <person name="Nakamura A."/>
            <person name="Vischer N."/>
            <person name="VanNieuwenhze M."/>
            <person name="Brun Y."/>
            <person name="Cava F."/>
            <person name="Bulgheresi S."/>
            <person name="Veyrier F."/>
        </authorList>
    </citation>
    <scope>NUCLEOTIDE SEQUENCE [LARGE SCALE GENOMIC DNA]</scope>
    <source>
        <strain evidence="2 3">CCUG 63373m</strain>
    </source>
</reference>
<dbReference type="CDD" id="cd04301">
    <property type="entry name" value="NAT_SF"/>
    <property type="match status" value="1"/>
</dbReference>
<dbReference type="PANTHER" id="PTHR43792:SF1">
    <property type="entry name" value="N-ACETYLTRANSFERASE DOMAIN-CONTAINING PROTEIN"/>
    <property type="match status" value="1"/>
</dbReference>
<dbReference type="InterPro" id="IPR000182">
    <property type="entry name" value="GNAT_dom"/>
</dbReference>
<dbReference type="Gene3D" id="3.40.630.30">
    <property type="match status" value="1"/>
</dbReference>
<dbReference type="RefSeq" id="WP_244784801.1">
    <property type="nucleotide sequence ID" value="NZ_CP091508.1"/>
</dbReference>
<protein>
    <submittedName>
        <fullName evidence="2">GNAT family N-acetyltransferase</fullName>
    </submittedName>
</protein>
<keyword evidence="3" id="KW-1185">Reference proteome</keyword>
<name>A0ABY4DR85_9NEIS</name>
<dbReference type="InterPro" id="IPR016181">
    <property type="entry name" value="Acyl_CoA_acyltransferase"/>
</dbReference>
<gene>
    <name evidence="2" type="ORF">LVJ83_11595</name>
</gene>
<evidence type="ECO:0000259" key="1">
    <source>
        <dbReference type="PROSITE" id="PS51186"/>
    </source>
</evidence>
<feature type="domain" description="N-acetyltransferase" evidence="1">
    <location>
        <begin position="5"/>
        <end position="163"/>
    </location>
</feature>
<dbReference type="EMBL" id="CP091508">
    <property type="protein sequence ID" value="UOO81560.1"/>
    <property type="molecule type" value="Genomic_DNA"/>
</dbReference>
<organism evidence="2 3">
    <name type="scientific">Uruburuella testudinis</name>
    <dbReference type="NCBI Taxonomy" id="1282863"/>
    <lineage>
        <taxon>Bacteria</taxon>
        <taxon>Pseudomonadati</taxon>
        <taxon>Pseudomonadota</taxon>
        <taxon>Betaproteobacteria</taxon>
        <taxon>Neisseriales</taxon>
        <taxon>Neisseriaceae</taxon>
        <taxon>Uruburuella</taxon>
    </lineage>
</organism>